<sequence>MINAEVLTIDINERFPCLKRSPLVEAVIHWQAHANKQLEPETLKTELNQRLPDYPLIQTKYDYDLELQASGYSDGTSEILYKTQWDGFTLQNDSKNFVAQFTLTGLVFSSIETYESWETFYQEALRLWVIFQELAEPTTINRLGVRYINKILLEAGESALTYLKKVPAHNFDLPLTRESFFLQDSYKVPNYPYSVNWVCTEKSQINQRFLIVDIDIFISEILELEESTLINYLNEIRWLKNKIFFNSITGVALNKFGG</sequence>
<dbReference type="KEGG" id="cyp:PCC8801_2222"/>
<proteinExistence type="predicted"/>
<evidence type="ECO:0000313" key="1">
    <source>
        <dbReference type="EMBL" id="ACK66249.1"/>
    </source>
</evidence>
<dbReference type="OrthoDB" id="1550932at2"/>
<gene>
    <name evidence="1" type="ordered locus">PCC8801_2222</name>
</gene>
<dbReference type="AlphaFoldDB" id="B7K154"/>
<dbReference type="RefSeq" id="WP_012595517.1">
    <property type="nucleotide sequence ID" value="NC_011726.1"/>
</dbReference>
<evidence type="ECO:0000313" key="2">
    <source>
        <dbReference type="Proteomes" id="UP000008204"/>
    </source>
</evidence>
<keyword evidence="2" id="KW-1185">Reference proteome</keyword>
<organism evidence="1 2">
    <name type="scientific">Rippkaea orientalis (strain PCC 8801 / RF-1)</name>
    <name type="common">Cyanothece sp. (strain PCC 8801)</name>
    <dbReference type="NCBI Taxonomy" id="41431"/>
    <lineage>
        <taxon>Bacteria</taxon>
        <taxon>Bacillati</taxon>
        <taxon>Cyanobacteriota</taxon>
        <taxon>Cyanophyceae</taxon>
        <taxon>Oscillatoriophycideae</taxon>
        <taxon>Chroococcales</taxon>
        <taxon>Aphanothecaceae</taxon>
        <taxon>Rippkaea</taxon>
        <taxon>Rippkaea orientalis</taxon>
    </lineage>
</organism>
<reference evidence="2" key="1">
    <citation type="journal article" date="2011" name="MBio">
        <title>Novel metabolic attributes of the genus Cyanothece, comprising a group of unicellular nitrogen-fixing Cyanobacteria.</title>
        <authorList>
            <person name="Bandyopadhyay A."/>
            <person name="Elvitigala T."/>
            <person name="Welsh E."/>
            <person name="Stockel J."/>
            <person name="Liberton M."/>
            <person name="Min H."/>
            <person name="Sherman L.A."/>
            <person name="Pakrasi H.B."/>
        </authorList>
    </citation>
    <scope>NUCLEOTIDE SEQUENCE [LARGE SCALE GENOMIC DNA]</scope>
    <source>
        <strain evidence="2">PCC 8801</strain>
    </source>
</reference>
<dbReference type="HOGENOM" id="CLU_098524_0_0_3"/>
<dbReference type="STRING" id="41431.PCC8801_2222"/>
<protein>
    <recommendedName>
        <fullName evidence="3">TIGR04255 family protein</fullName>
    </recommendedName>
</protein>
<dbReference type="Proteomes" id="UP000008204">
    <property type="component" value="Chromosome"/>
</dbReference>
<accession>B7K154</accession>
<dbReference type="InterPro" id="IPR026349">
    <property type="entry name" value="CHP04255"/>
</dbReference>
<dbReference type="NCBIfam" id="TIGR04255">
    <property type="entry name" value="sporadTIGR04255"/>
    <property type="match status" value="1"/>
</dbReference>
<dbReference type="EMBL" id="CP001287">
    <property type="protein sequence ID" value="ACK66249.1"/>
    <property type="molecule type" value="Genomic_DNA"/>
</dbReference>
<name>B7K154_RIPO1</name>
<evidence type="ECO:0008006" key="3">
    <source>
        <dbReference type="Google" id="ProtNLM"/>
    </source>
</evidence>
<dbReference type="eggNOG" id="ENOG5030KZN">
    <property type="taxonomic scope" value="Bacteria"/>
</dbReference>